<name>A0ACC2LQ04_PERAE</name>
<evidence type="ECO:0000313" key="2">
    <source>
        <dbReference type="Proteomes" id="UP001234297"/>
    </source>
</evidence>
<keyword evidence="2" id="KW-1185">Reference proteome</keyword>
<sequence>MGAGESKEVNKEATASKAASTALSVGTTGSSNSVSNDKRMNAPGQKGSTIRRADFEANPKGYFRDQRRGK</sequence>
<organism evidence="1 2">
    <name type="scientific">Persea americana</name>
    <name type="common">Avocado</name>
    <dbReference type="NCBI Taxonomy" id="3435"/>
    <lineage>
        <taxon>Eukaryota</taxon>
        <taxon>Viridiplantae</taxon>
        <taxon>Streptophyta</taxon>
        <taxon>Embryophyta</taxon>
        <taxon>Tracheophyta</taxon>
        <taxon>Spermatophyta</taxon>
        <taxon>Magnoliopsida</taxon>
        <taxon>Magnoliidae</taxon>
        <taxon>Laurales</taxon>
        <taxon>Lauraceae</taxon>
        <taxon>Persea</taxon>
    </lineage>
</organism>
<gene>
    <name evidence="1" type="ORF">MRB53_009396</name>
</gene>
<comment type="caution">
    <text evidence="1">The sequence shown here is derived from an EMBL/GenBank/DDBJ whole genome shotgun (WGS) entry which is preliminary data.</text>
</comment>
<dbReference type="Proteomes" id="UP001234297">
    <property type="component" value="Chromosome 3"/>
</dbReference>
<accession>A0ACC2LQ04</accession>
<evidence type="ECO:0000313" key="1">
    <source>
        <dbReference type="EMBL" id="KAJ8635129.1"/>
    </source>
</evidence>
<proteinExistence type="predicted"/>
<dbReference type="EMBL" id="CM056811">
    <property type="protein sequence ID" value="KAJ8635129.1"/>
    <property type="molecule type" value="Genomic_DNA"/>
</dbReference>
<protein>
    <submittedName>
        <fullName evidence="1">Uncharacterized protein</fullName>
    </submittedName>
</protein>
<reference evidence="1 2" key="1">
    <citation type="journal article" date="2022" name="Hortic Res">
        <title>A haplotype resolved chromosomal level avocado genome allows analysis of novel avocado genes.</title>
        <authorList>
            <person name="Nath O."/>
            <person name="Fletcher S.J."/>
            <person name="Hayward A."/>
            <person name="Shaw L.M."/>
            <person name="Masouleh A.K."/>
            <person name="Furtado A."/>
            <person name="Henry R.J."/>
            <person name="Mitter N."/>
        </authorList>
    </citation>
    <scope>NUCLEOTIDE SEQUENCE [LARGE SCALE GENOMIC DNA]</scope>
    <source>
        <strain evidence="2">cv. Hass</strain>
    </source>
</reference>